<keyword evidence="1" id="KW-0472">Membrane</keyword>
<evidence type="ECO:0000313" key="4">
    <source>
        <dbReference type="Proteomes" id="UP000037046"/>
    </source>
</evidence>
<dbReference type="PATRIC" id="fig|74031.6.peg.2130"/>
<sequence>METRLRSIVKAVIWNLIGLTVMAVVGLIVTGSLTAGGLMAVINTAIGFTTYVLYERVWSRIGWGRCHG</sequence>
<dbReference type="Pfam" id="PF09834">
    <property type="entry name" value="DUF2061"/>
    <property type="match status" value="1"/>
</dbReference>
<organism evidence="3 4">
    <name type="scientific">Roseovarius tolerans</name>
    <dbReference type="NCBI Taxonomy" id="74031"/>
    <lineage>
        <taxon>Bacteria</taxon>
        <taxon>Pseudomonadati</taxon>
        <taxon>Pseudomonadota</taxon>
        <taxon>Alphaproteobacteria</taxon>
        <taxon>Rhodobacterales</taxon>
        <taxon>Roseobacteraceae</taxon>
        <taxon>Roseovarius</taxon>
    </lineage>
</organism>
<accession>A0A0L6CUB7</accession>
<dbReference type="OrthoDB" id="197461at2"/>
<reference evidence="4" key="1">
    <citation type="submission" date="2015-07" db="EMBL/GenBank/DDBJ databases">
        <title>Draft Genome Sequence of Roseovarius tolerans EL-164, a producer of N-Acylated Alanine Methyl Esters (NAMEs).</title>
        <authorList>
            <person name="Voget S."/>
            <person name="Bruns H."/>
            <person name="Wagner-Doebler I."/>
            <person name="Schulz S."/>
            <person name="Daniel R."/>
        </authorList>
    </citation>
    <scope>NUCLEOTIDE SEQUENCE [LARGE SCALE GENOMIC DNA]</scope>
    <source>
        <strain evidence="4">EL-164</strain>
    </source>
</reference>
<evidence type="ECO:0000259" key="2">
    <source>
        <dbReference type="Pfam" id="PF09834"/>
    </source>
</evidence>
<dbReference type="STRING" id="74031.SAMN04488077_104194"/>
<dbReference type="InterPro" id="IPR018638">
    <property type="entry name" value="DUF2061_membrane"/>
</dbReference>
<feature type="domain" description="DUF2061" evidence="2">
    <location>
        <begin position="8"/>
        <end position="59"/>
    </location>
</feature>
<evidence type="ECO:0000313" key="3">
    <source>
        <dbReference type="EMBL" id="KNX41311.1"/>
    </source>
</evidence>
<dbReference type="Proteomes" id="UP000037046">
    <property type="component" value="Unassembled WGS sequence"/>
</dbReference>
<keyword evidence="1" id="KW-1133">Transmembrane helix</keyword>
<gene>
    <name evidence="3" type="ORF">ROTO_20900</name>
</gene>
<keyword evidence="4" id="KW-1185">Reference proteome</keyword>
<dbReference type="RefSeq" id="WP_050662979.1">
    <property type="nucleotide sequence ID" value="NZ_CP118494.1"/>
</dbReference>
<protein>
    <recommendedName>
        <fullName evidence="2">DUF2061 domain-containing protein</fullName>
    </recommendedName>
</protein>
<feature type="transmembrane region" description="Helical" evidence="1">
    <location>
        <begin position="12"/>
        <end position="29"/>
    </location>
</feature>
<comment type="caution">
    <text evidence="3">The sequence shown here is derived from an EMBL/GenBank/DDBJ whole genome shotgun (WGS) entry which is preliminary data.</text>
</comment>
<dbReference type="EMBL" id="LGVV01000026">
    <property type="protein sequence ID" value="KNX41311.1"/>
    <property type="molecule type" value="Genomic_DNA"/>
</dbReference>
<proteinExistence type="predicted"/>
<keyword evidence="1" id="KW-0812">Transmembrane</keyword>
<name>A0A0L6CUB7_9RHOB</name>
<feature type="transmembrane region" description="Helical" evidence="1">
    <location>
        <begin position="35"/>
        <end position="54"/>
    </location>
</feature>
<dbReference type="AlphaFoldDB" id="A0A0L6CUB7"/>
<evidence type="ECO:0000256" key="1">
    <source>
        <dbReference type="SAM" id="Phobius"/>
    </source>
</evidence>